<dbReference type="SUPFAM" id="SSF47226">
    <property type="entry name" value="Histidine-containing phosphotransfer domain, HPT domain"/>
    <property type="match status" value="1"/>
</dbReference>
<keyword evidence="2" id="KW-1185">Reference proteome</keyword>
<accession>A0A8J7WIF2</accession>
<reference evidence="1" key="1">
    <citation type="submission" date="2021-04" db="EMBL/GenBank/DDBJ databases">
        <authorList>
            <person name="Yoon J."/>
        </authorList>
    </citation>
    <scope>NUCLEOTIDE SEQUENCE</scope>
    <source>
        <strain evidence="1">KMU-90</strain>
    </source>
</reference>
<organism evidence="1 2">
    <name type="scientific">Thetidibacter halocola</name>
    <dbReference type="NCBI Taxonomy" id="2827239"/>
    <lineage>
        <taxon>Bacteria</taxon>
        <taxon>Pseudomonadati</taxon>
        <taxon>Pseudomonadota</taxon>
        <taxon>Alphaproteobacteria</taxon>
        <taxon>Rhodobacterales</taxon>
        <taxon>Roseobacteraceae</taxon>
        <taxon>Thetidibacter</taxon>
    </lineage>
</organism>
<name>A0A8J7WIF2_9RHOB</name>
<evidence type="ECO:0008006" key="3">
    <source>
        <dbReference type="Google" id="ProtNLM"/>
    </source>
</evidence>
<comment type="caution">
    <text evidence="1">The sequence shown here is derived from an EMBL/GenBank/DDBJ whole genome shotgun (WGS) entry which is preliminary data.</text>
</comment>
<evidence type="ECO:0000313" key="2">
    <source>
        <dbReference type="Proteomes" id="UP000681356"/>
    </source>
</evidence>
<proteinExistence type="predicted"/>
<gene>
    <name evidence="1" type="ORF">KB874_17315</name>
</gene>
<dbReference type="EMBL" id="JAGTUU010000007">
    <property type="protein sequence ID" value="MBS0125846.1"/>
    <property type="molecule type" value="Genomic_DNA"/>
</dbReference>
<dbReference type="Proteomes" id="UP000681356">
    <property type="component" value="Unassembled WGS sequence"/>
</dbReference>
<evidence type="ECO:0000313" key="1">
    <source>
        <dbReference type="EMBL" id="MBS0125846.1"/>
    </source>
</evidence>
<dbReference type="InterPro" id="IPR036641">
    <property type="entry name" value="HPT_dom_sf"/>
</dbReference>
<protein>
    <recommendedName>
        <fullName evidence="3">HPt domain-containing protein</fullName>
    </recommendedName>
</protein>
<sequence>MDAAQLEALCTDLGPRGAEDAVCRAMEQLGDRLFRVQQLAFEERPLALYDTLEDLSGIADRIGLCGLAQVARHVMHCVERNDPVALSATLARLARIGERSLSALWDLQDVSV</sequence>
<dbReference type="AlphaFoldDB" id="A0A8J7WIF2"/>
<dbReference type="GO" id="GO:0000160">
    <property type="term" value="P:phosphorelay signal transduction system"/>
    <property type="evidence" value="ECO:0007669"/>
    <property type="project" value="InterPro"/>
</dbReference>